<dbReference type="PROSITE" id="PS51233">
    <property type="entry name" value="VWFD"/>
    <property type="match status" value="1"/>
</dbReference>
<dbReference type="PROSITE" id="PS51220">
    <property type="entry name" value="NIDO"/>
    <property type="match status" value="1"/>
</dbReference>
<dbReference type="InterPro" id="IPR051495">
    <property type="entry name" value="Epithelial_Barrier/Signaling"/>
</dbReference>
<proteinExistence type="predicted"/>
<accession>A0A8C5PG91</accession>
<evidence type="ECO:0000256" key="6">
    <source>
        <dbReference type="SAM" id="MobiDB-lite"/>
    </source>
</evidence>
<feature type="region of interest" description="Disordered" evidence="6">
    <location>
        <begin position="180"/>
        <end position="205"/>
    </location>
</feature>
<dbReference type="SMART" id="SM00539">
    <property type="entry name" value="NIDO"/>
    <property type="match status" value="1"/>
</dbReference>
<dbReference type="PANTHER" id="PTHR13802">
    <property type="entry name" value="MUCIN 4-RELATED"/>
    <property type="match status" value="1"/>
</dbReference>
<keyword evidence="3" id="KW-1133">Transmembrane helix</keyword>
<dbReference type="PROSITE" id="PS50856">
    <property type="entry name" value="AMOP"/>
    <property type="match status" value="1"/>
</dbReference>
<feature type="region of interest" description="Disordered" evidence="6">
    <location>
        <begin position="275"/>
        <end position="300"/>
    </location>
</feature>
<dbReference type="InterPro" id="IPR003886">
    <property type="entry name" value="NIDO_dom"/>
</dbReference>
<dbReference type="InterPro" id="IPR056619">
    <property type="entry name" value="C8-3_MUC4"/>
</dbReference>
<dbReference type="SMART" id="SM00216">
    <property type="entry name" value="VWD"/>
    <property type="match status" value="1"/>
</dbReference>
<evidence type="ECO:0000256" key="1">
    <source>
        <dbReference type="ARBA" id="ARBA00004370"/>
    </source>
</evidence>
<dbReference type="InterPro" id="IPR001846">
    <property type="entry name" value="VWF_type-D"/>
</dbReference>
<feature type="compositionally biased region" description="Polar residues" evidence="6">
    <location>
        <begin position="128"/>
        <end position="140"/>
    </location>
</feature>
<feature type="region of interest" description="Disordered" evidence="6">
    <location>
        <begin position="1"/>
        <end position="145"/>
    </location>
</feature>
<keyword evidence="4" id="KW-0472">Membrane</keyword>
<dbReference type="SMART" id="SM00723">
    <property type="entry name" value="AMOP"/>
    <property type="match status" value="1"/>
</dbReference>
<feature type="domain" description="AMOP" evidence="7">
    <location>
        <begin position="885"/>
        <end position="1022"/>
    </location>
</feature>
<evidence type="ECO:0000259" key="8">
    <source>
        <dbReference type="PROSITE" id="PS51220"/>
    </source>
</evidence>
<dbReference type="InterPro" id="IPR005533">
    <property type="entry name" value="AMOP_dom"/>
</dbReference>
<dbReference type="Pfam" id="PF23263">
    <property type="entry name" value="C8-3_MUC4"/>
    <property type="match status" value="1"/>
</dbReference>
<evidence type="ECO:0000256" key="3">
    <source>
        <dbReference type="ARBA" id="ARBA00022989"/>
    </source>
</evidence>
<keyword evidence="5" id="KW-1015">Disulfide bond</keyword>
<comment type="subcellular location">
    <subcellularLocation>
        <location evidence="1">Membrane</location>
    </subcellularLocation>
</comment>
<evidence type="ECO:0000256" key="2">
    <source>
        <dbReference type="ARBA" id="ARBA00022692"/>
    </source>
</evidence>
<dbReference type="GO" id="GO:0007160">
    <property type="term" value="P:cell-matrix adhesion"/>
    <property type="evidence" value="ECO:0007669"/>
    <property type="project" value="InterPro"/>
</dbReference>
<organism evidence="10 11">
    <name type="scientific">Leptobrachium leishanense</name>
    <name type="common">Leishan spiny toad</name>
    <dbReference type="NCBI Taxonomy" id="445787"/>
    <lineage>
        <taxon>Eukaryota</taxon>
        <taxon>Metazoa</taxon>
        <taxon>Chordata</taxon>
        <taxon>Craniata</taxon>
        <taxon>Vertebrata</taxon>
        <taxon>Euteleostomi</taxon>
        <taxon>Amphibia</taxon>
        <taxon>Batrachia</taxon>
        <taxon>Anura</taxon>
        <taxon>Pelobatoidea</taxon>
        <taxon>Megophryidae</taxon>
        <taxon>Leptobrachium</taxon>
    </lineage>
</organism>
<protein>
    <recommendedName>
        <fullName evidence="12">Mucin-4</fullName>
    </recommendedName>
</protein>
<dbReference type="Pfam" id="PF00094">
    <property type="entry name" value="VWD"/>
    <property type="match status" value="1"/>
</dbReference>
<evidence type="ECO:0000259" key="9">
    <source>
        <dbReference type="PROSITE" id="PS51233"/>
    </source>
</evidence>
<feature type="region of interest" description="Disordered" evidence="6">
    <location>
        <begin position="430"/>
        <end position="467"/>
    </location>
</feature>
<dbReference type="Pfam" id="PF06119">
    <property type="entry name" value="NIDO"/>
    <property type="match status" value="1"/>
</dbReference>
<keyword evidence="11" id="KW-1185">Reference proteome</keyword>
<reference evidence="10" key="2">
    <citation type="submission" date="2025-09" db="UniProtKB">
        <authorList>
            <consortium name="Ensembl"/>
        </authorList>
    </citation>
    <scope>IDENTIFICATION</scope>
</reference>
<evidence type="ECO:0000259" key="7">
    <source>
        <dbReference type="PROSITE" id="PS50856"/>
    </source>
</evidence>
<sequence>MTISQELTSGISSTQGVTATNSLKTSSTQVTEKYYSSETIPTKVAEHTSSETTDVKETQTINSTSFVTKSLENTSNASSSTTPDVATTSSPKTSPTEVITNYYSSETLPSQDTKHTLSETTGAHETKNTYSTSIVPNSPEISSSTTSAISTTQAVTTINLLKTSPTEVVTKYYSSEKLPSQDTTHTLSETSAQKTEYTHPTTSNEISSNATAELTTTQEVTTTNTYKTSPTQVVQTKYSTFETLPTQDAKHTLSETTGVKETKTIYATSFVPNSQTITSNAGAGSTDKHETEPKPTPGTQTLIKLSTESEIQPSSAYETITESPFKISTTLETSTFSGYKTPTKEDLTRSSANTNEITTNNAATNTSSVTPTIHFTSLATPIRIETTAAKLNLSTTVPDFVNTTLGATIAEETTRASPQETSTYNGLATSVTHEPSVSKTLTTQETTKSISVTMTEKETASPTQSIKTTAKEVTTNVALLSPTKVTENFISLVTLQTSKTNTSREAISAQNTDAMSTQVTGTIPISLESPLTKSTAVSANEALSTTVNVPIFSTPTEATTASSVLSTSSTSVIKTASTTGSTLTSATTLTHILSFTTTSTGTPVVSVTQSPATRITNNAFTTTTGKTIKGMKCIRNYNSYILVSPVLTKYFVYFFLAISLYDYGTNVGDIQYVQRKSDFTSPLFQPIMGFPFGNKLRKHIYYTDNGVIVFPVSKNNVLSYTNAPANGFTEEFDVAMIAVFWDDADFSGVVGTTYYQSSSPNNYLVQKLESMIQKYMNTTYTAQWTLKITWEKAPAYPTNTYQAVLTTDGHTSYIIMLYENGGMNWDATKWIGNLVIGYSSGNKDGFYKNDEQMRRPASEKYHPSAYTQIDSDLTGLWIYKLNDAAMNNNRMKCLNWYNSEPSPSQWNSGLLSCPCLYRQGLLDSRYRPYKAGGQSLDLSFSSLTGYHDVCCNQVSDPKFCLMYEAKRPPINCRTYRPLSPGWMFGDPHLTTLDELSYTFNGLGEFVLLNATDSEVSFILHGRTVQIGNGGATNFEAFAVQYSSESASVKVEWYVSDNDTIIVYMDGQVVSYTYSDAHVNDSNPAVILSKTDLITGTFEGLLSVSVTAKLGVLHALTSLPEQFLNKTKGLMGTWNNDQRDDFLRPNGTTISTESTEEEIFRYGMTCEEIKESTSNFTPIFLSDLKKQDPEKYNTMLNLCQNNMECVFDALITGNTDLGLSTNAVLQTFREANITLNTNPPIILGNDTIRCFMGDKVQSKYTCPSYHNCYNFLFLSCVADGLLTWLPSSTAGFTLQLLATDLKNLSSALELMFILCDCRLQSECDYSQISRVNGTSLYVNNYTGTFCKRMPDPCIEGCFPGVQCDNTTGCGTCPEGLIGDGKHCTGKRQESNSFEIYINSGHSGAYSAAT</sequence>
<evidence type="ECO:0008006" key="12">
    <source>
        <dbReference type="Google" id="ProtNLM"/>
    </source>
</evidence>
<reference evidence="10" key="1">
    <citation type="submission" date="2025-08" db="UniProtKB">
        <authorList>
            <consortium name="Ensembl"/>
        </authorList>
    </citation>
    <scope>IDENTIFICATION</scope>
</reference>
<feature type="compositionally biased region" description="Polar residues" evidence="6">
    <location>
        <begin position="1"/>
        <end position="40"/>
    </location>
</feature>
<dbReference type="PANTHER" id="PTHR13802:SF52">
    <property type="entry name" value="MUCIN-4"/>
    <property type="match status" value="1"/>
</dbReference>
<keyword evidence="2" id="KW-0812">Transmembrane</keyword>
<evidence type="ECO:0000313" key="11">
    <source>
        <dbReference type="Proteomes" id="UP000694569"/>
    </source>
</evidence>
<name>A0A8C5PG91_9ANUR</name>
<feature type="compositionally biased region" description="Basic and acidic residues" evidence="6">
    <location>
        <begin position="112"/>
        <end position="127"/>
    </location>
</feature>
<dbReference type="Ensembl" id="ENSLLET00000021678.1">
    <property type="protein sequence ID" value="ENSLLEP00000020864.1"/>
    <property type="gene ID" value="ENSLLEG00000013125.1"/>
</dbReference>
<feature type="domain" description="VWFD" evidence="9">
    <location>
        <begin position="979"/>
        <end position="1172"/>
    </location>
</feature>
<dbReference type="OrthoDB" id="4405280at2759"/>
<feature type="compositionally biased region" description="Basic and acidic residues" evidence="6">
    <location>
        <begin position="44"/>
        <end position="57"/>
    </location>
</feature>
<dbReference type="Proteomes" id="UP000694569">
    <property type="component" value="Unplaced"/>
</dbReference>
<evidence type="ECO:0000256" key="4">
    <source>
        <dbReference type="ARBA" id="ARBA00023136"/>
    </source>
</evidence>
<evidence type="ECO:0000313" key="10">
    <source>
        <dbReference type="Ensembl" id="ENSLLEP00000020864.1"/>
    </source>
</evidence>
<dbReference type="GeneTree" id="ENSGT00730000110943"/>
<evidence type="ECO:0000256" key="5">
    <source>
        <dbReference type="ARBA" id="ARBA00023157"/>
    </source>
</evidence>
<feature type="compositionally biased region" description="Polar residues" evidence="6">
    <location>
        <begin position="58"/>
        <end position="111"/>
    </location>
</feature>
<dbReference type="GO" id="GO:0016020">
    <property type="term" value="C:membrane"/>
    <property type="evidence" value="ECO:0007669"/>
    <property type="project" value="UniProtKB-SubCell"/>
</dbReference>
<dbReference type="GO" id="GO:0005176">
    <property type="term" value="F:ErbB-2 class receptor binding"/>
    <property type="evidence" value="ECO:0007669"/>
    <property type="project" value="TreeGrafter"/>
</dbReference>
<feature type="domain" description="NIDO" evidence="8">
    <location>
        <begin position="739"/>
        <end position="884"/>
    </location>
</feature>